<name>A0ABS4CIG1_9ENTE</name>
<accession>A0ABS4CIG1</accession>
<organism evidence="1 2">
    <name type="scientific">Enterococcus larvae</name>
    <dbReference type="NCBI Taxonomy" id="2794352"/>
    <lineage>
        <taxon>Bacteria</taxon>
        <taxon>Bacillati</taxon>
        <taxon>Bacillota</taxon>
        <taxon>Bacilli</taxon>
        <taxon>Lactobacillales</taxon>
        <taxon>Enterococcaceae</taxon>
        <taxon>Enterococcus</taxon>
    </lineage>
</organism>
<evidence type="ECO:0000313" key="2">
    <source>
        <dbReference type="Proteomes" id="UP000673375"/>
    </source>
</evidence>
<protein>
    <submittedName>
        <fullName evidence="1">Terminase</fullName>
    </submittedName>
</protein>
<dbReference type="Gene3D" id="3.40.50.300">
    <property type="entry name" value="P-loop containing nucleotide triphosphate hydrolases"/>
    <property type="match status" value="1"/>
</dbReference>
<reference evidence="1 2" key="1">
    <citation type="submission" date="2020-12" db="EMBL/GenBank/DDBJ databases">
        <title>Vagococcus allomyrinae sp. nov. and Enterococcus lavae sp. nov., isolated from the larvae of Allomyrina dichotoma.</title>
        <authorList>
            <person name="Lee S.D."/>
        </authorList>
    </citation>
    <scope>NUCLEOTIDE SEQUENCE [LARGE SCALE GENOMIC DNA]</scope>
    <source>
        <strain evidence="1 2">BWM-S5</strain>
    </source>
</reference>
<keyword evidence="2" id="KW-1185">Reference proteome</keyword>
<sequence>MTTKVRFGNQHPTQSVILPYKHSLCQKAIDYYEKTGRKCYEWQINLLEPIMAIDDDGLWIHQKYGFSIPRRNGKTEVVYIVELWALEEGLNILHTAHRISTSHSSFEKMKKYLEDMGYVEGDDFNSIKAKGQERLELYKSGGVIQFRTRTSSGGLGEGFDLLIIDEAQEYTTEQESALKYTVTDSDNPMTIMCGTPQTTVSSGTVSAKYRDKVLFGTSKYSGWAEWSVDEEKDIHDVEAWYNSNPSMGYHLNERKIEAELGDDKLDHNIQRLGYWAKYNQKSAISEGEWRRLKVQSLPILKGQLFVGIKYGNDGTNVSMSIAVRTLSGKVFVETIDCQSIRNGNQWIITFLKNADVASVVVDGAAGQNMLAAEMNDFKLKVPIFPTVKEIIVANSSWEQGIYQKNICHMDQASLTTVVTNCEKRNIGTNGGFGYKSQFDDMDISLMDSALLAYWSCSNTKPKKKQQVRY</sequence>
<dbReference type="EMBL" id="JAEDXU010000004">
    <property type="protein sequence ID" value="MBP1046411.1"/>
    <property type="molecule type" value="Genomic_DNA"/>
</dbReference>
<dbReference type="SUPFAM" id="SSF52540">
    <property type="entry name" value="P-loop containing nucleoside triphosphate hydrolases"/>
    <property type="match status" value="1"/>
</dbReference>
<gene>
    <name evidence="1" type="ORF">I6N96_08945</name>
</gene>
<dbReference type="InterPro" id="IPR027417">
    <property type="entry name" value="P-loop_NTPase"/>
</dbReference>
<proteinExistence type="predicted"/>
<evidence type="ECO:0000313" key="1">
    <source>
        <dbReference type="EMBL" id="MBP1046411.1"/>
    </source>
</evidence>
<dbReference type="RefSeq" id="WP_209557233.1">
    <property type="nucleotide sequence ID" value="NZ_JAEDXU010000004.1"/>
</dbReference>
<dbReference type="Proteomes" id="UP000673375">
    <property type="component" value="Unassembled WGS sequence"/>
</dbReference>
<comment type="caution">
    <text evidence="1">The sequence shown here is derived from an EMBL/GenBank/DDBJ whole genome shotgun (WGS) entry which is preliminary data.</text>
</comment>